<protein>
    <submittedName>
        <fullName evidence="2">DUF3307 domain-containing protein</fullName>
    </submittedName>
</protein>
<keyword evidence="1" id="KW-0472">Membrane</keyword>
<keyword evidence="1" id="KW-0812">Transmembrane</keyword>
<evidence type="ECO:0000313" key="3">
    <source>
        <dbReference type="Proteomes" id="UP000281128"/>
    </source>
</evidence>
<feature type="transmembrane region" description="Helical" evidence="1">
    <location>
        <begin position="39"/>
        <end position="67"/>
    </location>
</feature>
<feature type="transmembrane region" description="Helical" evidence="1">
    <location>
        <begin position="166"/>
        <end position="188"/>
    </location>
</feature>
<proteinExistence type="predicted"/>
<organism evidence="2 3">
    <name type="scientific">Roseovarius spongiae</name>
    <dbReference type="NCBI Taxonomy" id="2320272"/>
    <lineage>
        <taxon>Bacteria</taxon>
        <taxon>Pseudomonadati</taxon>
        <taxon>Pseudomonadota</taxon>
        <taxon>Alphaproteobacteria</taxon>
        <taxon>Rhodobacterales</taxon>
        <taxon>Roseobacteraceae</taxon>
        <taxon>Roseovarius</taxon>
    </lineage>
</organism>
<reference evidence="2 3" key="1">
    <citation type="submission" date="2018-09" db="EMBL/GenBank/DDBJ databases">
        <title>Roseovarius spongiae sp. nov., isolated from a marine sponge.</title>
        <authorList>
            <person name="Zhuang L."/>
            <person name="Luo L."/>
        </authorList>
    </citation>
    <scope>NUCLEOTIDE SEQUENCE [LARGE SCALE GENOMIC DNA]</scope>
    <source>
        <strain evidence="2 3">HN-E21</strain>
    </source>
</reference>
<accession>A0A3A8B5Q5</accession>
<evidence type="ECO:0000313" key="2">
    <source>
        <dbReference type="EMBL" id="RKF15226.1"/>
    </source>
</evidence>
<dbReference type="EMBL" id="RAPE01000002">
    <property type="protein sequence ID" value="RKF15226.1"/>
    <property type="molecule type" value="Genomic_DNA"/>
</dbReference>
<keyword evidence="3" id="KW-1185">Reference proteome</keyword>
<feature type="transmembrane region" description="Helical" evidence="1">
    <location>
        <begin position="208"/>
        <end position="234"/>
    </location>
</feature>
<sequence length="244" mass="25846">MIATLTALLLAHALADFALQTDWINANKTRLPALLLHGAIVWLTAHAALGLVYDPWLSALALAHVLIDATKVQLARRLNGFRGIGAFLADQGAHLLTLLIVARLAPDLWQGGAWAGMDALLPLYALLAGLVVTLTAGQYAVGLLMRPHSRRVRNDGLRDGGRLIGLLERGLIYLLILAGQPLGVGFLIAAKSILRFGTATRDQRSAEYVIIGTLASFGWAIAVALGVQALLTALPPLEIGARGP</sequence>
<dbReference type="AlphaFoldDB" id="A0A3A8B5Q5"/>
<evidence type="ECO:0000256" key="1">
    <source>
        <dbReference type="SAM" id="Phobius"/>
    </source>
</evidence>
<dbReference type="InterPro" id="IPR021737">
    <property type="entry name" value="Phage_phiKZ_Orf197"/>
</dbReference>
<keyword evidence="1" id="KW-1133">Transmembrane helix</keyword>
<feature type="transmembrane region" description="Helical" evidence="1">
    <location>
        <begin position="79"/>
        <end position="101"/>
    </location>
</feature>
<gene>
    <name evidence="2" type="ORF">D6850_10345</name>
</gene>
<feature type="transmembrane region" description="Helical" evidence="1">
    <location>
        <begin position="121"/>
        <end position="145"/>
    </location>
</feature>
<comment type="caution">
    <text evidence="2">The sequence shown here is derived from an EMBL/GenBank/DDBJ whole genome shotgun (WGS) entry which is preliminary data.</text>
</comment>
<dbReference type="RefSeq" id="WP_121166477.1">
    <property type="nucleotide sequence ID" value="NZ_RAPE01000002.1"/>
</dbReference>
<dbReference type="Proteomes" id="UP000281128">
    <property type="component" value="Unassembled WGS sequence"/>
</dbReference>
<dbReference type="OrthoDB" id="8536716at2"/>
<dbReference type="Pfam" id="PF11750">
    <property type="entry name" value="DUF3307"/>
    <property type="match status" value="1"/>
</dbReference>
<name>A0A3A8B5Q5_9RHOB</name>